<proteinExistence type="predicted"/>
<gene>
    <name evidence="2" type="ORF">BJX63DRAFT_35397</name>
</gene>
<accession>A0ABR4GYV9</accession>
<name>A0ABR4GYV9_9EURO</name>
<keyword evidence="1" id="KW-1133">Transmembrane helix</keyword>
<evidence type="ECO:0000256" key="1">
    <source>
        <dbReference type="SAM" id="Phobius"/>
    </source>
</evidence>
<comment type="caution">
    <text evidence="2">The sequence shown here is derived from an EMBL/GenBank/DDBJ whole genome shotgun (WGS) entry which is preliminary data.</text>
</comment>
<keyword evidence="1" id="KW-0812">Transmembrane</keyword>
<protein>
    <submittedName>
        <fullName evidence="2">Uncharacterized protein</fullName>
    </submittedName>
</protein>
<keyword evidence="3" id="KW-1185">Reference proteome</keyword>
<dbReference type="Proteomes" id="UP001610334">
    <property type="component" value="Unassembled WGS sequence"/>
</dbReference>
<dbReference type="EMBL" id="JBFXLT010000113">
    <property type="protein sequence ID" value="KAL2808389.1"/>
    <property type="molecule type" value="Genomic_DNA"/>
</dbReference>
<evidence type="ECO:0000313" key="2">
    <source>
        <dbReference type="EMBL" id="KAL2808389.1"/>
    </source>
</evidence>
<evidence type="ECO:0000313" key="3">
    <source>
        <dbReference type="Proteomes" id="UP001610334"/>
    </source>
</evidence>
<feature type="transmembrane region" description="Helical" evidence="1">
    <location>
        <begin position="42"/>
        <end position="60"/>
    </location>
</feature>
<sequence>MESRNRPPEGLCLNLSLPTLRTNRIDCKLTSHLELVSSWGSHWPSGLLTAIFLIGIITYFPPHHRALRTTGDKPCFTPPRYCLKPRLSLPCRDGQN</sequence>
<reference evidence="2 3" key="1">
    <citation type="submission" date="2024-07" db="EMBL/GenBank/DDBJ databases">
        <title>Section-level genome sequencing and comparative genomics of Aspergillus sections Usti and Cavernicolus.</title>
        <authorList>
            <consortium name="Lawrence Berkeley National Laboratory"/>
            <person name="Nybo J.L."/>
            <person name="Vesth T.C."/>
            <person name="Theobald S."/>
            <person name="Frisvad J.C."/>
            <person name="Larsen T.O."/>
            <person name="Kjaerboelling I."/>
            <person name="Rothschild-Mancinelli K."/>
            <person name="Lyhne E.K."/>
            <person name="Kogle M.E."/>
            <person name="Barry K."/>
            <person name="Clum A."/>
            <person name="Na H."/>
            <person name="Ledsgaard L."/>
            <person name="Lin J."/>
            <person name="Lipzen A."/>
            <person name="Kuo A."/>
            <person name="Riley R."/>
            <person name="Mondo S."/>
            <person name="Labutti K."/>
            <person name="Haridas S."/>
            <person name="Pangalinan J."/>
            <person name="Salamov A.A."/>
            <person name="Simmons B.A."/>
            <person name="Magnuson J.K."/>
            <person name="Chen J."/>
            <person name="Drula E."/>
            <person name="Henrissat B."/>
            <person name="Wiebenga A."/>
            <person name="Lubbers R.J."/>
            <person name="Gomes A.C."/>
            <person name="Makela M.R."/>
            <person name="Stajich J."/>
            <person name="Grigoriev I.V."/>
            <person name="Mortensen U.H."/>
            <person name="De Vries R.P."/>
            <person name="Baker S.E."/>
            <person name="Andersen M.R."/>
        </authorList>
    </citation>
    <scope>NUCLEOTIDE SEQUENCE [LARGE SCALE GENOMIC DNA]</scope>
    <source>
        <strain evidence="2 3">CBS 588.65</strain>
    </source>
</reference>
<organism evidence="2 3">
    <name type="scientific">Aspergillus granulosus</name>
    <dbReference type="NCBI Taxonomy" id="176169"/>
    <lineage>
        <taxon>Eukaryota</taxon>
        <taxon>Fungi</taxon>
        <taxon>Dikarya</taxon>
        <taxon>Ascomycota</taxon>
        <taxon>Pezizomycotina</taxon>
        <taxon>Eurotiomycetes</taxon>
        <taxon>Eurotiomycetidae</taxon>
        <taxon>Eurotiales</taxon>
        <taxon>Aspergillaceae</taxon>
        <taxon>Aspergillus</taxon>
        <taxon>Aspergillus subgen. Nidulantes</taxon>
    </lineage>
</organism>
<keyword evidence="1" id="KW-0472">Membrane</keyword>